<sequence>MELDAAGISYALCQTCAPRDFFKTDVRQPYVVRTRELHGVFEVTLAFAPKRSLSLAEDDEIRC</sequence>
<gene>
    <name evidence="1" type="ORF">HMPREF9555_00407</name>
</gene>
<proteinExistence type="predicted"/>
<dbReference type="HOGENOM" id="CLU_198373_0_0_9"/>
<organism evidence="1 2">
    <name type="scientific">Selenomonas artemidis F0399</name>
    <dbReference type="NCBI Taxonomy" id="749551"/>
    <lineage>
        <taxon>Bacteria</taxon>
        <taxon>Bacillati</taxon>
        <taxon>Bacillota</taxon>
        <taxon>Negativicutes</taxon>
        <taxon>Selenomonadales</taxon>
        <taxon>Selenomonadaceae</taxon>
        <taxon>Selenomonas</taxon>
    </lineage>
</organism>
<comment type="caution">
    <text evidence="1">The sequence shown here is derived from an EMBL/GenBank/DDBJ whole genome shotgun (WGS) entry which is preliminary data.</text>
</comment>
<evidence type="ECO:0000313" key="1">
    <source>
        <dbReference type="EMBL" id="EFW30778.1"/>
    </source>
</evidence>
<name>E7N0B4_9FIRM</name>
<dbReference type="STRING" id="749551.HMPREF9555_00407"/>
<accession>E7N0B4</accession>
<reference evidence="1 2" key="1">
    <citation type="submission" date="2010-08" db="EMBL/GenBank/DDBJ databases">
        <authorList>
            <person name="Weinstock G."/>
            <person name="Sodergren E."/>
            <person name="Clifton S."/>
            <person name="Fulton L."/>
            <person name="Fulton B."/>
            <person name="Courtney L."/>
            <person name="Fronick C."/>
            <person name="Harrison M."/>
            <person name="Strong C."/>
            <person name="Farmer C."/>
            <person name="Delahaunty K."/>
            <person name="Markovic C."/>
            <person name="Hall O."/>
            <person name="Minx P."/>
            <person name="Tomlinson C."/>
            <person name="Mitreva M."/>
            <person name="Hou S."/>
            <person name="Chen J."/>
            <person name="Wollam A."/>
            <person name="Pepin K.H."/>
            <person name="Johnson M."/>
            <person name="Bhonagiri V."/>
            <person name="Zhang X."/>
            <person name="Suruliraj S."/>
            <person name="Warren W."/>
            <person name="Chinwalla A."/>
            <person name="Mardis E.R."/>
            <person name="Wilson R.K."/>
        </authorList>
    </citation>
    <scope>NUCLEOTIDE SEQUENCE [LARGE SCALE GENOMIC DNA]</scope>
    <source>
        <strain evidence="1 2">F0399</strain>
    </source>
</reference>
<keyword evidence="2" id="KW-1185">Reference proteome</keyword>
<dbReference type="AlphaFoldDB" id="E7N0B4"/>
<dbReference type="EMBL" id="AECV01000001">
    <property type="protein sequence ID" value="EFW30778.1"/>
    <property type="molecule type" value="Genomic_DNA"/>
</dbReference>
<protein>
    <submittedName>
        <fullName evidence="1">Uncharacterized protein</fullName>
    </submittedName>
</protein>
<evidence type="ECO:0000313" key="2">
    <source>
        <dbReference type="Proteomes" id="UP000004633"/>
    </source>
</evidence>
<dbReference type="Proteomes" id="UP000004633">
    <property type="component" value="Unassembled WGS sequence"/>
</dbReference>